<dbReference type="Gene3D" id="3.40.50.300">
    <property type="entry name" value="P-loop containing nucleotide triphosphate hydrolases"/>
    <property type="match status" value="1"/>
</dbReference>
<dbReference type="PROSITE" id="PS50893">
    <property type="entry name" value="ABC_TRANSPORTER_2"/>
    <property type="match status" value="1"/>
</dbReference>
<protein>
    <submittedName>
        <fullName evidence="6">ABC transporter ATP-binding protein</fullName>
    </submittedName>
</protein>
<dbReference type="InterPro" id="IPR003593">
    <property type="entry name" value="AAA+_ATPase"/>
</dbReference>
<accession>A0ABY5KL72</accession>
<keyword evidence="3" id="KW-0547">Nucleotide-binding</keyword>
<evidence type="ECO:0000313" key="7">
    <source>
        <dbReference type="Proteomes" id="UP001316384"/>
    </source>
</evidence>
<evidence type="ECO:0000256" key="2">
    <source>
        <dbReference type="ARBA" id="ARBA00022448"/>
    </source>
</evidence>
<name>A0ABY5KL72_9CELL</name>
<dbReference type="Pfam" id="PF00005">
    <property type="entry name" value="ABC_tran"/>
    <property type="match status" value="1"/>
</dbReference>
<dbReference type="GO" id="GO:0005524">
    <property type="term" value="F:ATP binding"/>
    <property type="evidence" value="ECO:0007669"/>
    <property type="project" value="UniProtKB-KW"/>
</dbReference>
<evidence type="ECO:0000259" key="5">
    <source>
        <dbReference type="PROSITE" id="PS50893"/>
    </source>
</evidence>
<organism evidence="6 7">
    <name type="scientific">Cellulomonas xiejunii</name>
    <dbReference type="NCBI Taxonomy" id="2968083"/>
    <lineage>
        <taxon>Bacteria</taxon>
        <taxon>Bacillati</taxon>
        <taxon>Actinomycetota</taxon>
        <taxon>Actinomycetes</taxon>
        <taxon>Micrococcales</taxon>
        <taxon>Cellulomonadaceae</taxon>
        <taxon>Cellulomonas</taxon>
    </lineage>
</organism>
<dbReference type="InterPro" id="IPR029439">
    <property type="entry name" value="Wzt_C"/>
</dbReference>
<dbReference type="InterPro" id="IPR003439">
    <property type="entry name" value="ABC_transporter-like_ATP-bd"/>
</dbReference>
<dbReference type="RefSeq" id="WP_227575812.1">
    <property type="nucleotide sequence ID" value="NZ_CP101987.1"/>
</dbReference>
<evidence type="ECO:0000256" key="4">
    <source>
        <dbReference type="ARBA" id="ARBA00022840"/>
    </source>
</evidence>
<reference evidence="6 7" key="1">
    <citation type="submission" date="2022-07" db="EMBL/GenBank/DDBJ databases">
        <title>Novel species in genus cellulomonas.</title>
        <authorList>
            <person name="Ye L."/>
        </authorList>
    </citation>
    <scope>NUCLEOTIDE SEQUENCE [LARGE SCALE GENOMIC DNA]</scope>
    <source>
        <strain evidence="7">zg-B89</strain>
    </source>
</reference>
<dbReference type="CDD" id="cd03220">
    <property type="entry name" value="ABC_KpsT_Wzt"/>
    <property type="match status" value="1"/>
</dbReference>
<keyword evidence="7" id="KW-1185">Reference proteome</keyword>
<dbReference type="SUPFAM" id="SSF52540">
    <property type="entry name" value="P-loop containing nucleoside triphosphate hydrolases"/>
    <property type="match status" value="1"/>
</dbReference>
<evidence type="ECO:0000313" key="6">
    <source>
        <dbReference type="EMBL" id="UUI70509.1"/>
    </source>
</evidence>
<dbReference type="SMART" id="SM00382">
    <property type="entry name" value="AAA"/>
    <property type="match status" value="1"/>
</dbReference>
<dbReference type="InterPro" id="IPR027417">
    <property type="entry name" value="P-loop_NTPase"/>
</dbReference>
<gene>
    <name evidence="6" type="ORF">NP048_11915</name>
</gene>
<dbReference type="PANTHER" id="PTHR46743">
    <property type="entry name" value="TEICHOIC ACIDS EXPORT ATP-BINDING PROTEIN TAGH"/>
    <property type="match status" value="1"/>
</dbReference>
<dbReference type="InterPro" id="IPR050683">
    <property type="entry name" value="Bact_Polysacc_Export_ATP-bd"/>
</dbReference>
<dbReference type="CDD" id="cd10147">
    <property type="entry name" value="Wzt_C-like"/>
    <property type="match status" value="1"/>
</dbReference>
<dbReference type="InterPro" id="IPR015860">
    <property type="entry name" value="ABC_transpr_TagH-like"/>
</dbReference>
<proteinExistence type="inferred from homology"/>
<keyword evidence="4 6" id="KW-0067">ATP-binding</keyword>
<dbReference type="EMBL" id="CP101987">
    <property type="protein sequence ID" value="UUI70509.1"/>
    <property type="molecule type" value="Genomic_DNA"/>
</dbReference>
<dbReference type="Pfam" id="PF14524">
    <property type="entry name" value="Wzt_C"/>
    <property type="match status" value="1"/>
</dbReference>
<sequence length="393" mass="42889">MTTTVIEVRDVSKRFVIRKEKSLKERVVNFGRSNLHKEDFWALRDISLDISSGTTVGLIGPNGSGKSTLLKMIGGILQPTSGRVRTRGRMAALLELGAGFHPDLTGRENVYLNASILGVSSRETTRLFDEIVEFSGIAPFIDTQVKFYSSGMYVRLAFAVAVHVNPDVLLVDEVLAVGDEPFQRKCMDRIAQFQAEGRTIVLVSHSLSQVGELCDRAIVLRDGAIVADDLPRVALRVLREDYEAARVSEESTQTVEEQPVAVVEKVAVVDENDRPVQEIPSGGALRIAVTYRSDEPIDDWRAGIRIETALAQVLYGTNTVFAGVELPPLDGERTVVFTVHDVNLASGQYYVAGAIGRRDGTPIHQVQQGAMFSVTSTSQSFGVMDLAPTITAV</sequence>
<feature type="domain" description="ABC transporter" evidence="5">
    <location>
        <begin position="25"/>
        <end position="247"/>
    </location>
</feature>
<comment type="similarity">
    <text evidence="1">Belongs to the ABC transporter superfamily.</text>
</comment>
<keyword evidence="2" id="KW-0813">Transport</keyword>
<dbReference type="Gene3D" id="2.70.50.60">
    <property type="entry name" value="abc- transporter (atp binding component) like domain"/>
    <property type="match status" value="1"/>
</dbReference>
<evidence type="ECO:0000256" key="3">
    <source>
        <dbReference type="ARBA" id="ARBA00022741"/>
    </source>
</evidence>
<dbReference type="Proteomes" id="UP001316384">
    <property type="component" value="Chromosome"/>
</dbReference>
<evidence type="ECO:0000256" key="1">
    <source>
        <dbReference type="ARBA" id="ARBA00005417"/>
    </source>
</evidence>
<dbReference type="PANTHER" id="PTHR46743:SF2">
    <property type="entry name" value="TEICHOIC ACIDS EXPORT ATP-BINDING PROTEIN TAGH"/>
    <property type="match status" value="1"/>
</dbReference>